<evidence type="ECO:0000256" key="7">
    <source>
        <dbReference type="PIRSR" id="PIRSR005536-2"/>
    </source>
</evidence>
<accession>A0AA38H786</accession>
<feature type="binding site" evidence="7">
    <location>
        <begin position="508"/>
        <end position="512"/>
    </location>
    <ligand>
        <name>substrate</name>
    </ligand>
</feature>
<dbReference type="InterPro" id="IPR017853">
    <property type="entry name" value="GH"/>
</dbReference>
<feature type="domain" description="Glycosyl hydrolase family 36 N-terminal" evidence="10">
    <location>
        <begin position="63"/>
        <end position="306"/>
    </location>
</feature>
<feature type="domain" description="Glycosyl hydrolase family 36 C-terminal" evidence="9">
    <location>
        <begin position="674"/>
        <end position="746"/>
    </location>
</feature>
<dbReference type="PANTHER" id="PTHR43053:SF3">
    <property type="entry name" value="ALPHA-GALACTOSIDASE C-RELATED"/>
    <property type="match status" value="1"/>
</dbReference>
<comment type="caution">
    <text evidence="11">The sequence shown here is derived from an EMBL/GenBank/DDBJ whole genome shotgun (WGS) entry which is preliminary data.</text>
</comment>
<feature type="active site" description="Proton donor" evidence="6">
    <location>
        <position position="572"/>
    </location>
</feature>
<dbReference type="EC" id="3.2.1.22" evidence="2 5"/>
<dbReference type="PANTHER" id="PTHR43053">
    <property type="entry name" value="GLYCOSIDASE FAMILY 31"/>
    <property type="match status" value="1"/>
</dbReference>
<dbReference type="Proteomes" id="UP001164286">
    <property type="component" value="Unassembled WGS sequence"/>
</dbReference>
<keyword evidence="3 5" id="KW-0378">Hydrolase</keyword>
<name>A0AA38H786_9TREE</name>
<evidence type="ECO:0000256" key="5">
    <source>
        <dbReference type="PIRNR" id="PIRNR005536"/>
    </source>
</evidence>
<dbReference type="GeneID" id="77726442"/>
<feature type="binding site" evidence="7">
    <location>
        <position position="221"/>
    </location>
    <ligand>
        <name>substrate</name>
    </ligand>
</feature>
<evidence type="ECO:0000256" key="3">
    <source>
        <dbReference type="ARBA" id="ARBA00022801"/>
    </source>
</evidence>
<dbReference type="PIRSF" id="PIRSF005536">
    <property type="entry name" value="Agal"/>
    <property type="match status" value="1"/>
</dbReference>
<comment type="catalytic activity">
    <reaction evidence="1 5">
        <text>Hydrolysis of terminal, non-reducing alpha-D-galactose residues in alpha-D-galactosides, including galactose oligosaccharides, galactomannans and galactolipids.</text>
        <dbReference type="EC" id="3.2.1.22"/>
    </reaction>
</comment>
<dbReference type="SUPFAM" id="SSF51445">
    <property type="entry name" value="(Trans)glycosidases"/>
    <property type="match status" value="1"/>
</dbReference>
<evidence type="ECO:0000256" key="6">
    <source>
        <dbReference type="PIRSR" id="PIRSR005536-1"/>
    </source>
</evidence>
<feature type="binding site" evidence="7">
    <location>
        <position position="550"/>
    </location>
    <ligand>
        <name>substrate</name>
    </ligand>
</feature>
<feature type="binding site" evidence="7">
    <location>
        <position position="572"/>
    </location>
    <ligand>
        <name>substrate</name>
    </ligand>
</feature>
<evidence type="ECO:0000256" key="1">
    <source>
        <dbReference type="ARBA" id="ARBA00001255"/>
    </source>
</evidence>
<dbReference type="Pfam" id="PF16874">
    <property type="entry name" value="Glyco_hydro_36C"/>
    <property type="match status" value="1"/>
</dbReference>
<dbReference type="FunFam" id="3.20.20.70:FF:000118">
    <property type="entry name" value="Alpha-galactosidase"/>
    <property type="match status" value="1"/>
</dbReference>
<dbReference type="CDD" id="cd14791">
    <property type="entry name" value="GH36"/>
    <property type="match status" value="1"/>
</dbReference>
<keyword evidence="4 5" id="KW-0326">Glycosidase</keyword>
<keyword evidence="12" id="KW-1185">Reference proteome</keyword>
<feature type="active site" description="Nucleophile" evidence="6">
    <location>
        <position position="510"/>
    </location>
</feature>
<feature type="binding site" evidence="7">
    <location>
        <begin position="388"/>
        <end position="389"/>
    </location>
    <ligand>
        <name>substrate</name>
    </ligand>
</feature>
<evidence type="ECO:0000256" key="8">
    <source>
        <dbReference type="SAM" id="MobiDB-lite"/>
    </source>
</evidence>
<feature type="compositionally biased region" description="Low complexity" evidence="8">
    <location>
        <begin position="12"/>
        <end position="26"/>
    </location>
</feature>
<proteinExistence type="inferred from homology"/>
<dbReference type="Pfam" id="PF02065">
    <property type="entry name" value="Melibiase"/>
    <property type="match status" value="1"/>
</dbReference>
<dbReference type="InterPro" id="IPR038417">
    <property type="entry name" value="Alpga-gal_N_sf"/>
</dbReference>
<evidence type="ECO:0000256" key="2">
    <source>
        <dbReference type="ARBA" id="ARBA00012755"/>
    </source>
</evidence>
<dbReference type="InterPro" id="IPR031705">
    <property type="entry name" value="Glyco_hydro_36_C"/>
</dbReference>
<dbReference type="InterPro" id="IPR002252">
    <property type="entry name" value="Glyco_hydro_36"/>
</dbReference>
<evidence type="ECO:0000256" key="4">
    <source>
        <dbReference type="ARBA" id="ARBA00023295"/>
    </source>
</evidence>
<dbReference type="InterPro" id="IPR013785">
    <property type="entry name" value="Aldolase_TIM"/>
</dbReference>
<dbReference type="AlphaFoldDB" id="A0AA38H786"/>
<dbReference type="Gene3D" id="2.60.40.1180">
    <property type="entry name" value="Golgi alpha-mannosidase II"/>
    <property type="match status" value="1"/>
</dbReference>
<dbReference type="GO" id="GO:0016052">
    <property type="term" value="P:carbohydrate catabolic process"/>
    <property type="evidence" value="ECO:0007669"/>
    <property type="project" value="InterPro"/>
</dbReference>
<dbReference type="GO" id="GO:0004557">
    <property type="term" value="F:alpha-galactosidase activity"/>
    <property type="evidence" value="ECO:0007669"/>
    <property type="project" value="UniProtKB-UniRule"/>
</dbReference>
<dbReference type="EMBL" id="JAKWFO010000005">
    <property type="protein sequence ID" value="KAI9635687.1"/>
    <property type="molecule type" value="Genomic_DNA"/>
</dbReference>
<dbReference type="InterPro" id="IPR031704">
    <property type="entry name" value="Glyco_hydro_36_N"/>
</dbReference>
<dbReference type="InterPro" id="IPR013780">
    <property type="entry name" value="Glyco_hydro_b"/>
</dbReference>
<organism evidence="11 12">
    <name type="scientific">Dioszegia hungarica</name>
    <dbReference type="NCBI Taxonomy" id="4972"/>
    <lineage>
        <taxon>Eukaryota</taxon>
        <taxon>Fungi</taxon>
        <taxon>Dikarya</taxon>
        <taxon>Basidiomycota</taxon>
        <taxon>Agaricomycotina</taxon>
        <taxon>Tremellomycetes</taxon>
        <taxon>Tremellales</taxon>
        <taxon>Bulleribasidiaceae</taxon>
        <taxon>Dioszegia</taxon>
    </lineage>
</organism>
<protein>
    <recommendedName>
        <fullName evidence="2 5">Alpha-galactosidase</fullName>
        <ecNumber evidence="2 5">3.2.1.22</ecNumber>
    </recommendedName>
</protein>
<evidence type="ECO:0000259" key="10">
    <source>
        <dbReference type="Pfam" id="PF16875"/>
    </source>
</evidence>
<reference evidence="11" key="1">
    <citation type="journal article" date="2022" name="G3 (Bethesda)">
        <title>High quality genome of the basidiomycete yeast Dioszegia hungarica PDD-24b-2 isolated from cloud water.</title>
        <authorList>
            <person name="Jarrige D."/>
            <person name="Haridas S."/>
            <person name="Bleykasten-Grosshans C."/>
            <person name="Joly M."/>
            <person name="Nadalig T."/>
            <person name="Sancelme M."/>
            <person name="Vuilleumier S."/>
            <person name="Grigoriev I.V."/>
            <person name="Amato P."/>
            <person name="Bringel F."/>
        </authorList>
    </citation>
    <scope>NUCLEOTIDE SEQUENCE</scope>
    <source>
        <strain evidence="11">PDD-24b-2</strain>
    </source>
</reference>
<dbReference type="InterPro" id="IPR050985">
    <property type="entry name" value="Alpha-glycosidase_related"/>
</dbReference>
<feature type="region of interest" description="Disordered" evidence="8">
    <location>
        <begin position="1"/>
        <end position="29"/>
    </location>
</feature>
<dbReference type="Pfam" id="PF16875">
    <property type="entry name" value="Glyco_hydro_36N"/>
    <property type="match status" value="1"/>
</dbReference>
<evidence type="ECO:0000313" key="12">
    <source>
        <dbReference type="Proteomes" id="UP001164286"/>
    </source>
</evidence>
<dbReference type="RefSeq" id="XP_052945464.1">
    <property type="nucleotide sequence ID" value="XM_053087241.1"/>
</dbReference>
<dbReference type="Gene3D" id="2.70.98.60">
    <property type="entry name" value="alpha-galactosidase from lactobacil brevis"/>
    <property type="match status" value="1"/>
</dbReference>
<feature type="binding site" evidence="7">
    <location>
        <position position="475"/>
    </location>
    <ligand>
        <name>substrate</name>
    </ligand>
</feature>
<evidence type="ECO:0000313" key="11">
    <source>
        <dbReference type="EMBL" id="KAI9635687.1"/>
    </source>
</evidence>
<comment type="function">
    <text evidence="5">Hydrolyzes a variety of simple alpha-D-galactoside as well as more complex molecules such as oligosaccharides and polysaccharides.</text>
</comment>
<evidence type="ECO:0000259" key="9">
    <source>
        <dbReference type="Pfam" id="PF16874"/>
    </source>
</evidence>
<comment type="similarity">
    <text evidence="5">Belongs to the glycosyl hydrolase.</text>
</comment>
<sequence>MTQVNGKPNGTKAAAKSSSSGRELSSPLALDRELTSADIHHDDGHFVLTGPGVDYRFHVDASGDLIHDYYGAPIGEYSPQLDTGGRGWGLAIAERRREFPDSGRGDFRLPAIHIRHGNGSTVTHFKYTGYEILSGKPSLDGLPATFGSAEQVSTLVVRLSDTVTSVEAELHYSIFPAHNAIVRSFKVTNHSAETIELQRAASMSVDFPGEDWDFLRLCGDWGREAQRERSKVNKGIQGFQNSTGHSSHYYNPFFALVAPKTDETTGDAYGFNFVYSGSFSVDVERFAYGRVRAMMGLNPLHLSYPIAQGESFQSPECVSVYSSSGLGSMSRSFHRLYRDNLCRSNFVYEPRPTLLNSWEAVFCDFDSKRLLELATSAADLGVKLFVLDDGWFGNGKNARTHTQAGLGDWVPNEERFPGGFSKFVDDVAALPTSSGAPLQFGLWVEPEMVNPASDLYENHPEWVLASGNHERTEKRNQLVLDLGRREVQDHILDCMVNLLASADIRYIKWDCNRGISEMPAPHYAHRYVLGLYRVLEVLTVRFPDVLFEGCASGGGRFDPGILHYWSQSWTSDNTDAVDRLSIQFGTTLAYPASSMGCHVSACPNEQVGRITPLEFRAHVAMMGGSFGFELAMEHMAEEERAAVPDLIKLSEKINPIIIKGDMYRLALPDESNTPAAFYLDQAGDVGVLFVYRVSTVLRTDVPNVKLQGLKAEADYRVDGVVYRGAALMGAGLKFKWANKDYQSRVCIVERVY</sequence>
<gene>
    <name evidence="11" type="ORF">MKK02DRAFT_26710</name>
</gene>
<dbReference type="PRINTS" id="PR00743">
    <property type="entry name" value="GLHYDRLASE36"/>
</dbReference>
<dbReference type="Gene3D" id="3.20.20.70">
    <property type="entry name" value="Aldolase class I"/>
    <property type="match status" value="1"/>
</dbReference>